<keyword evidence="3 4" id="KW-0645">Protease</keyword>
<keyword evidence="3 4" id="KW-0482">Metalloprotease</keyword>
<dbReference type="GO" id="GO:0004222">
    <property type="term" value="F:metalloendopeptidase activity"/>
    <property type="evidence" value="ECO:0007669"/>
    <property type="project" value="UniProtKB-UniRule"/>
</dbReference>
<keyword evidence="5" id="KW-0472">Membrane</keyword>
<feature type="binding site" evidence="3">
    <location>
        <position position="134"/>
    </location>
    <ligand>
        <name>Zn(2+)</name>
        <dbReference type="ChEBI" id="CHEBI:29105"/>
        <note>catalytic</note>
    </ligand>
</feature>
<dbReference type="GO" id="GO:0006508">
    <property type="term" value="P:proteolysis"/>
    <property type="evidence" value="ECO:0007669"/>
    <property type="project" value="UniProtKB-KW"/>
</dbReference>
<keyword evidence="5" id="KW-0812">Transmembrane</keyword>
<dbReference type="CDD" id="cd04280">
    <property type="entry name" value="ZnMc_astacin_like"/>
    <property type="match status" value="3"/>
</dbReference>
<sequence>MRALIVLLFAAVVYSKPAERFDPMINEGLFEGDIAGIDPNEDRNAVPRDSQRWTNGIVPYVMDPSLNDQLELVQRSMRHIEERSCIHFVPRKAERNYIRLFKGNGCWSFWGMINAGEQKVSLGNGCHFLGVVVHELLHALGFQHEHSRHDRDDYLIIHWENIDQRNYGAFMKLKPNEARPLTAFDYNSIMLYGEKSFAKQAGVKSMSAKDGRFLEEAYYKPGMSAIDVQRLKMLYQCPKIFSLHWALIHLEVSNMKVIVILLLVALVSSKPAEVPKDPMINDGLFEGDIAGIDLEQWEDRNAVPRDSQRWINGVVPFVVDPSLLMDSKKIHSRSSKIVTDGSCWGVGTMNVIVVLLLAAVAYGMPAKRDPMINEGFFEGDIAGIDPNQDRNAIPRFPQNGQRCFSLLRSGPSYNIWELLMESMRHIEENSCIRFVQRKTEKNYIRLFKGNGCWSFWGLLGNGEQKVSIGGGCEFKGTIVHELFHALGFEHEHNRSDRDDYLTINYENIDPQWYYAFKKLRPEENRLLTSFDYNSIMLYGEDAFSKKWGLKTIIPKNGQFLPGNYAKPGMSKSDITRHPMENPDLYHGDILGIESAEDRNALPDEARRWPGGIIPYKIDLALEDNKDDIEKAMKYISDRTCVKFVPRKNREPDFIRVFYGDGCYSHWGKTGKAQPLSLGLGCHSFGTIIHELIHAVGFDHEQNRSDRDDYLLIFWQNIDPENADQFAKLKPHENRLINTFDYDSIMLYGEKTFSRDGRSKTMKSKKKGIRLLDVGEKNIPSASDIHRINVLYDCKKFL</sequence>
<evidence type="ECO:0000313" key="9">
    <source>
        <dbReference type="Proteomes" id="UP000807504"/>
    </source>
</evidence>
<feature type="domain" description="Peptidase M12A" evidence="7">
    <location>
        <begin position="44"/>
        <end position="238"/>
    </location>
</feature>
<dbReference type="PRINTS" id="PR00480">
    <property type="entry name" value="ASTACIN"/>
</dbReference>
<dbReference type="Proteomes" id="UP000807504">
    <property type="component" value="Unassembled WGS sequence"/>
</dbReference>
<comment type="caution">
    <text evidence="3">Lacks conserved residue(s) required for the propagation of feature annotation.</text>
</comment>
<feature type="binding site" evidence="3">
    <location>
        <position position="689"/>
    </location>
    <ligand>
        <name>Zn(2+)</name>
        <dbReference type="ChEBI" id="CHEBI:29105"/>
        <note>catalytic</note>
    </ligand>
</feature>
<dbReference type="AlphaFoldDB" id="A0A8T0E2N4"/>
<keyword evidence="3 4" id="KW-0479">Metal-binding</keyword>
<dbReference type="GO" id="GO:0008270">
    <property type="term" value="F:zinc ion binding"/>
    <property type="evidence" value="ECO:0007669"/>
    <property type="project" value="UniProtKB-UniRule"/>
</dbReference>
<feature type="active site" evidence="3">
    <location>
        <position position="690"/>
    </location>
</feature>
<feature type="binding site" evidence="3">
    <location>
        <position position="693"/>
    </location>
    <ligand>
        <name>Zn(2+)</name>
        <dbReference type="ChEBI" id="CHEBI:29105"/>
        <note>catalytic</note>
    </ligand>
</feature>
<keyword evidence="3 4" id="KW-0862">Zinc</keyword>
<feature type="binding site" evidence="3">
    <location>
        <position position="144"/>
    </location>
    <ligand>
        <name>Zn(2+)</name>
        <dbReference type="ChEBI" id="CHEBI:29105"/>
        <note>catalytic</note>
    </ligand>
</feature>
<reference evidence="8" key="1">
    <citation type="journal article" date="2020" name="bioRxiv">
        <title>Chromosome-level reference genome of the European wasp spider Argiope bruennichi: a resource for studies on range expansion and evolutionary adaptation.</title>
        <authorList>
            <person name="Sheffer M.M."/>
            <person name="Hoppe A."/>
            <person name="Krehenwinkel H."/>
            <person name="Uhl G."/>
            <person name="Kuss A.W."/>
            <person name="Jensen L."/>
            <person name="Jensen C."/>
            <person name="Gillespie R.G."/>
            <person name="Hoff K.J."/>
            <person name="Prost S."/>
        </authorList>
    </citation>
    <scope>NUCLEOTIDE SEQUENCE</scope>
</reference>
<feature type="domain" description="Peptidase M12A" evidence="7">
    <location>
        <begin position="599"/>
        <end position="794"/>
    </location>
</feature>
<organism evidence="8 9">
    <name type="scientific">Argiope bruennichi</name>
    <name type="common">Wasp spider</name>
    <name type="synonym">Aranea bruennichi</name>
    <dbReference type="NCBI Taxonomy" id="94029"/>
    <lineage>
        <taxon>Eukaryota</taxon>
        <taxon>Metazoa</taxon>
        <taxon>Ecdysozoa</taxon>
        <taxon>Arthropoda</taxon>
        <taxon>Chelicerata</taxon>
        <taxon>Arachnida</taxon>
        <taxon>Araneae</taxon>
        <taxon>Araneomorphae</taxon>
        <taxon>Entelegynae</taxon>
        <taxon>Araneoidea</taxon>
        <taxon>Araneidae</taxon>
        <taxon>Argiope</taxon>
    </lineage>
</organism>
<evidence type="ECO:0000256" key="4">
    <source>
        <dbReference type="RuleBase" id="RU361183"/>
    </source>
</evidence>
<feature type="transmembrane region" description="Helical" evidence="5">
    <location>
        <begin position="343"/>
        <end position="364"/>
    </location>
</feature>
<feature type="binding site" evidence="3">
    <location>
        <position position="484"/>
    </location>
    <ligand>
        <name>Zn(2+)</name>
        <dbReference type="ChEBI" id="CHEBI:29105"/>
        <note>catalytic</note>
    </ligand>
</feature>
<dbReference type="InterPro" id="IPR034035">
    <property type="entry name" value="Astacin-like_dom"/>
</dbReference>
<name>A0A8T0E2N4_ARGBR</name>
<dbReference type="PANTHER" id="PTHR10127:SF883">
    <property type="entry name" value="ZINC METALLOPROTEINASE NAS-8"/>
    <property type="match status" value="1"/>
</dbReference>
<dbReference type="Pfam" id="PF01400">
    <property type="entry name" value="Astacin"/>
    <property type="match status" value="3"/>
</dbReference>
<evidence type="ECO:0000256" key="2">
    <source>
        <dbReference type="ARBA" id="ARBA00025529"/>
    </source>
</evidence>
<feature type="active site" evidence="3">
    <location>
        <position position="135"/>
    </location>
</feature>
<keyword evidence="5" id="KW-1133">Transmembrane helix</keyword>
<comment type="caution">
    <text evidence="8">The sequence shown here is derived from an EMBL/GenBank/DDBJ whole genome shotgun (WGS) entry which is preliminary data.</text>
</comment>
<gene>
    <name evidence="8" type="ORF">HNY73_022508</name>
</gene>
<feature type="transmembrane region" description="Helical" evidence="5">
    <location>
        <begin position="243"/>
        <end position="267"/>
    </location>
</feature>
<comment type="cofactor">
    <cofactor evidence="3 4">
        <name>Zn(2+)</name>
        <dbReference type="ChEBI" id="CHEBI:29105"/>
    </cofactor>
    <text evidence="3 4">Binds 1 zinc ion per subunit.</text>
</comment>
<comment type="subunit">
    <text evidence="1">Monomer.</text>
</comment>
<feature type="domain" description="Peptidase M12A" evidence="7">
    <location>
        <begin position="387"/>
        <end position="583"/>
    </location>
</feature>
<evidence type="ECO:0000256" key="3">
    <source>
        <dbReference type="PROSITE-ProRule" id="PRU01211"/>
    </source>
</evidence>
<keyword evidence="3 4" id="KW-0378">Hydrolase</keyword>
<comment type="function">
    <text evidence="2">Zinc metalloprotease. Provoques deadhesion of endothelial cells from cell cultures, and also degradation of fibronectin, fibrinogen and gelatin in vitro. Its role in the venom is not fully understood but it might act as a spreading factor that facilitates diffusion of other venom toxins. Alternatively, it might be involved in the proteolytic processing of other venom toxins or it might play a role in extra-oral digestion of prey.</text>
</comment>
<dbReference type="EC" id="3.4.24.-" evidence="4"/>
<protein>
    <recommendedName>
        <fullName evidence="4">Metalloendopeptidase</fullName>
        <ecNumber evidence="4">3.4.24.-</ecNumber>
    </recommendedName>
</protein>
<evidence type="ECO:0000313" key="8">
    <source>
        <dbReference type="EMBL" id="KAF8764437.1"/>
    </source>
</evidence>
<feature type="binding site" evidence="3">
    <location>
        <position position="480"/>
    </location>
    <ligand>
        <name>Zn(2+)</name>
        <dbReference type="ChEBI" id="CHEBI:29105"/>
        <note>catalytic</note>
    </ligand>
</feature>
<evidence type="ECO:0000256" key="5">
    <source>
        <dbReference type="SAM" id="Phobius"/>
    </source>
</evidence>
<feature type="binding site" evidence="3">
    <location>
        <position position="138"/>
    </location>
    <ligand>
        <name>Zn(2+)</name>
        <dbReference type="ChEBI" id="CHEBI:29105"/>
        <note>catalytic</note>
    </ligand>
</feature>
<dbReference type="PANTHER" id="PTHR10127">
    <property type="entry name" value="DISCOIDIN, CUB, EGF, LAMININ , AND ZINC METALLOPROTEASE DOMAIN CONTAINING"/>
    <property type="match status" value="1"/>
</dbReference>
<feature type="binding site" evidence="3">
    <location>
        <position position="699"/>
    </location>
    <ligand>
        <name>Zn(2+)</name>
        <dbReference type="ChEBI" id="CHEBI:29105"/>
        <note>catalytic</note>
    </ligand>
</feature>
<dbReference type="SMART" id="SM00235">
    <property type="entry name" value="ZnMc"/>
    <property type="match status" value="3"/>
</dbReference>
<keyword evidence="6" id="KW-0732">Signal</keyword>
<accession>A0A8T0E2N4</accession>
<proteinExistence type="predicted"/>
<feature type="binding site" evidence="3">
    <location>
        <position position="490"/>
    </location>
    <ligand>
        <name>Zn(2+)</name>
        <dbReference type="ChEBI" id="CHEBI:29105"/>
        <note>catalytic</note>
    </ligand>
</feature>
<dbReference type="EMBL" id="JABXBU010002231">
    <property type="protein sequence ID" value="KAF8764437.1"/>
    <property type="molecule type" value="Genomic_DNA"/>
</dbReference>
<feature type="signal peptide" evidence="6">
    <location>
        <begin position="1"/>
        <end position="15"/>
    </location>
</feature>
<dbReference type="InterPro" id="IPR024079">
    <property type="entry name" value="MetalloPept_cat_dom_sf"/>
</dbReference>
<reference evidence="8" key="2">
    <citation type="submission" date="2020-06" db="EMBL/GenBank/DDBJ databases">
        <authorList>
            <person name="Sheffer M."/>
        </authorList>
    </citation>
    <scope>NUCLEOTIDE SEQUENCE</scope>
</reference>
<feature type="chain" id="PRO_5035825973" description="Metalloendopeptidase" evidence="6">
    <location>
        <begin position="16"/>
        <end position="797"/>
    </location>
</feature>
<dbReference type="InterPro" id="IPR006026">
    <property type="entry name" value="Peptidase_Metallo"/>
</dbReference>
<dbReference type="SUPFAM" id="SSF55486">
    <property type="entry name" value="Metalloproteases ('zincins'), catalytic domain"/>
    <property type="match status" value="3"/>
</dbReference>
<evidence type="ECO:0000259" key="7">
    <source>
        <dbReference type="PROSITE" id="PS51864"/>
    </source>
</evidence>
<dbReference type="Gene3D" id="3.40.390.10">
    <property type="entry name" value="Collagenase (Catalytic Domain)"/>
    <property type="match status" value="3"/>
</dbReference>
<feature type="active site" evidence="3">
    <location>
        <position position="481"/>
    </location>
</feature>
<evidence type="ECO:0000256" key="6">
    <source>
        <dbReference type="SAM" id="SignalP"/>
    </source>
</evidence>
<dbReference type="InterPro" id="IPR001506">
    <property type="entry name" value="Peptidase_M12A"/>
</dbReference>
<keyword evidence="9" id="KW-1185">Reference proteome</keyword>
<evidence type="ECO:0000256" key="1">
    <source>
        <dbReference type="ARBA" id="ARBA00011245"/>
    </source>
</evidence>
<dbReference type="PROSITE" id="PS51864">
    <property type="entry name" value="ASTACIN"/>
    <property type="match status" value="3"/>
</dbReference>